<organism evidence="1">
    <name type="scientific">Loa loa</name>
    <name type="common">Eye worm</name>
    <name type="synonym">Filaria loa</name>
    <dbReference type="NCBI Taxonomy" id="7209"/>
    <lineage>
        <taxon>Eukaryota</taxon>
        <taxon>Metazoa</taxon>
        <taxon>Ecdysozoa</taxon>
        <taxon>Nematoda</taxon>
        <taxon>Chromadorea</taxon>
        <taxon>Rhabditida</taxon>
        <taxon>Spirurina</taxon>
        <taxon>Spiruromorpha</taxon>
        <taxon>Filarioidea</taxon>
        <taxon>Onchocercidae</taxon>
        <taxon>Loa</taxon>
    </lineage>
</organism>
<dbReference type="GeneID" id="9942205"/>
<feature type="non-terminal residue" evidence="1">
    <location>
        <position position="1"/>
    </location>
</feature>
<dbReference type="AlphaFoldDB" id="A0A1S0U318"/>
<dbReference type="EMBL" id="JH712140">
    <property type="protein sequence ID" value="EFO23684.1"/>
    <property type="molecule type" value="Genomic_DNA"/>
</dbReference>
<reference evidence="1" key="1">
    <citation type="submission" date="2012-04" db="EMBL/GenBank/DDBJ databases">
        <title>The Genome Sequence of Loa loa.</title>
        <authorList>
            <consortium name="The Broad Institute Genome Sequencing Platform"/>
            <consortium name="Broad Institute Genome Sequencing Center for Infectious Disease"/>
            <person name="Nutman T.B."/>
            <person name="Fink D.L."/>
            <person name="Russ C."/>
            <person name="Young S."/>
            <person name="Zeng Q."/>
            <person name="Gargeya S."/>
            <person name="Alvarado L."/>
            <person name="Berlin A."/>
            <person name="Chapman S.B."/>
            <person name="Chen Z."/>
            <person name="Freedman E."/>
            <person name="Gellesch M."/>
            <person name="Goldberg J."/>
            <person name="Griggs A."/>
            <person name="Gujja S."/>
            <person name="Heilman E.R."/>
            <person name="Heiman D."/>
            <person name="Howarth C."/>
            <person name="Mehta T."/>
            <person name="Neiman D."/>
            <person name="Pearson M."/>
            <person name="Roberts A."/>
            <person name="Saif S."/>
            <person name="Shea T."/>
            <person name="Shenoy N."/>
            <person name="Sisk P."/>
            <person name="Stolte C."/>
            <person name="Sykes S."/>
            <person name="White J."/>
            <person name="Yandava C."/>
            <person name="Haas B."/>
            <person name="Henn M.R."/>
            <person name="Nusbaum C."/>
            <person name="Birren B."/>
        </authorList>
    </citation>
    <scope>NUCLEOTIDE SEQUENCE [LARGE SCALE GENOMIC DNA]</scope>
</reference>
<dbReference type="KEGG" id="loa:LOAG_04796"/>
<sequence>IFQKCTRHNLSKKEKTFTSKKRVKRECLAMHVKGSVLQCFQGSFKDPAIVFLKNCRNPKKVVETPDNFEKEEIEKLTCSFRPVRSNKCMEKSSVTAFSQKKYCIR</sequence>
<evidence type="ECO:0000313" key="1">
    <source>
        <dbReference type="EMBL" id="EFO23684.1"/>
    </source>
</evidence>
<protein>
    <submittedName>
        <fullName evidence="1">Uncharacterized protein</fullName>
    </submittedName>
</protein>
<gene>
    <name evidence="1" type="ORF">LOAG_04796</name>
</gene>
<dbReference type="InParanoid" id="A0A1S0U318"/>
<name>A0A1S0U318_LOALO</name>
<accession>A0A1S0U318</accession>
<proteinExistence type="predicted"/>
<dbReference type="RefSeq" id="XP_003140381.1">
    <property type="nucleotide sequence ID" value="XM_003140333.1"/>
</dbReference>
<dbReference type="CTD" id="9942205"/>